<sequence length="78" mass="8722">MTGRVIASRCWTQARFGVRIKCSGRLFTRTNEVELRSGEPGANVWHRPMRGDEGNESDLSLEFKGIGSELEKDFCSAS</sequence>
<dbReference type="EMBL" id="BMAU01021198">
    <property type="protein sequence ID" value="GFX97514.1"/>
    <property type="molecule type" value="Genomic_DNA"/>
</dbReference>
<proteinExistence type="predicted"/>
<name>A0A8X6V918_TRICX</name>
<protein>
    <submittedName>
        <fullName evidence="1">Uncharacterized protein</fullName>
    </submittedName>
</protein>
<gene>
    <name evidence="1" type="ORF">TNCV_2840741</name>
</gene>
<organism evidence="1 2">
    <name type="scientific">Trichonephila clavipes</name>
    <name type="common">Golden silk orbweaver</name>
    <name type="synonym">Nephila clavipes</name>
    <dbReference type="NCBI Taxonomy" id="2585209"/>
    <lineage>
        <taxon>Eukaryota</taxon>
        <taxon>Metazoa</taxon>
        <taxon>Ecdysozoa</taxon>
        <taxon>Arthropoda</taxon>
        <taxon>Chelicerata</taxon>
        <taxon>Arachnida</taxon>
        <taxon>Araneae</taxon>
        <taxon>Araneomorphae</taxon>
        <taxon>Entelegynae</taxon>
        <taxon>Araneoidea</taxon>
        <taxon>Nephilidae</taxon>
        <taxon>Trichonephila</taxon>
    </lineage>
</organism>
<comment type="caution">
    <text evidence="1">The sequence shown here is derived from an EMBL/GenBank/DDBJ whole genome shotgun (WGS) entry which is preliminary data.</text>
</comment>
<evidence type="ECO:0000313" key="1">
    <source>
        <dbReference type="EMBL" id="GFX97514.1"/>
    </source>
</evidence>
<dbReference type="AlphaFoldDB" id="A0A8X6V918"/>
<keyword evidence="2" id="KW-1185">Reference proteome</keyword>
<dbReference type="Proteomes" id="UP000887159">
    <property type="component" value="Unassembled WGS sequence"/>
</dbReference>
<reference evidence="1" key="1">
    <citation type="submission" date="2020-08" db="EMBL/GenBank/DDBJ databases">
        <title>Multicomponent nature underlies the extraordinary mechanical properties of spider dragline silk.</title>
        <authorList>
            <person name="Kono N."/>
            <person name="Nakamura H."/>
            <person name="Mori M."/>
            <person name="Yoshida Y."/>
            <person name="Ohtoshi R."/>
            <person name="Malay A.D."/>
            <person name="Moran D.A.P."/>
            <person name="Tomita M."/>
            <person name="Numata K."/>
            <person name="Arakawa K."/>
        </authorList>
    </citation>
    <scope>NUCLEOTIDE SEQUENCE</scope>
</reference>
<accession>A0A8X6V918</accession>
<evidence type="ECO:0000313" key="2">
    <source>
        <dbReference type="Proteomes" id="UP000887159"/>
    </source>
</evidence>